<dbReference type="GO" id="GO:0005524">
    <property type="term" value="F:ATP binding"/>
    <property type="evidence" value="ECO:0007669"/>
    <property type="project" value="UniProtKB-KW"/>
</dbReference>
<dbReference type="PANTHER" id="PTHR43158">
    <property type="entry name" value="SKFA PEPTIDE EXPORT ATP-BINDING PROTEIN SKFE"/>
    <property type="match status" value="1"/>
</dbReference>
<dbReference type="EMBL" id="SSXO01000001">
    <property type="protein sequence ID" value="TII00908.1"/>
    <property type="molecule type" value="Genomic_DNA"/>
</dbReference>
<dbReference type="Proteomes" id="UP000305165">
    <property type="component" value="Unassembled WGS sequence"/>
</dbReference>
<dbReference type="GO" id="GO:0016887">
    <property type="term" value="F:ATP hydrolysis activity"/>
    <property type="evidence" value="ECO:0007669"/>
    <property type="project" value="InterPro"/>
</dbReference>
<dbReference type="AlphaFoldDB" id="A0A4T2GM67"/>
<dbReference type="CDD" id="cd03230">
    <property type="entry name" value="ABC_DR_subfamily_A"/>
    <property type="match status" value="1"/>
</dbReference>
<organism evidence="4 6">
    <name type="scientific">Streptococcus suis</name>
    <dbReference type="NCBI Taxonomy" id="1307"/>
    <lineage>
        <taxon>Bacteria</taxon>
        <taxon>Bacillati</taxon>
        <taxon>Bacillota</taxon>
        <taxon>Bacilli</taxon>
        <taxon>Lactobacillales</taxon>
        <taxon>Streptococcaceae</taxon>
        <taxon>Streptococcus</taxon>
    </lineage>
</organism>
<gene>
    <name evidence="5" type="ORF">FAJ39_00820</name>
    <name evidence="4" type="ORF">FAJ39_03770</name>
</gene>
<keyword evidence="2 4" id="KW-0067">ATP-binding</keyword>
<dbReference type="InterPro" id="IPR003439">
    <property type="entry name" value="ABC_transporter-like_ATP-bd"/>
</dbReference>
<evidence type="ECO:0000313" key="5">
    <source>
        <dbReference type="EMBL" id="TII00908.1"/>
    </source>
</evidence>
<evidence type="ECO:0000256" key="2">
    <source>
        <dbReference type="ARBA" id="ARBA00022840"/>
    </source>
</evidence>
<dbReference type="SMART" id="SM00382">
    <property type="entry name" value="AAA"/>
    <property type="match status" value="1"/>
</dbReference>
<evidence type="ECO:0000313" key="6">
    <source>
        <dbReference type="Proteomes" id="UP000305165"/>
    </source>
</evidence>
<evidence type="ECO:0000256" key="1">
    <source>
        <dbReference type="ARBA" id="ARBA00022741"/>
    </source>
</evidence>
<comment type="caution">
    <text evidence="4">The sequence shown here is derived from an EMBL/GenBank/DDBJ whole genome shotgun (WGS) entry which is preliminary data.</text>
</comment>
<dbReference type="Gene3D" id="3.40.50.300">
    <property type="entry name" value="P-loop containing nucleotide triphosphate hydrolases"/>
    <property type="match status" value="1"/>
</dbReference>
<dbReference type="PROSITE" id="PS50893">
    <property type="entry name" value="ABC_TRANSPORTER_2"/>
    <property type="match status" value="1"/>
</dbReference>
<dbReference type="InterPro" id="IPR027417">
    <property type="entry name" value="P-loop_NTPase"/>
</dbReference>
<dbReference type="SUPFAM" id="SSF52540">
    <property type="entry name" value="P-loop containing nucleoside triphosphate hydrolases"/>
    <property type="match status" value="1"/>
</dbReference>
<accession>A0A4T2GM67</accession>
<evidence type="ECO:0000259" key="3">
    <source>
        <dbReference type="PROSITE" id="PS50893"/>
    </source>
</evidence>
<keyword evidence="1" id="KW-0547">Nucleotide-binding</keyword>
<proteinExistence type="predicted"/>
<sequence>MNNTNLTLLEFQQVSKSYGGVVALNNVNFKLSAGKIIGLLGPNGSGKTTLIKLLNGLLQPEYGQILINGRTPSPETKAMVSYLPDTTYLDENMKVIEAVELFKDFYADFDQARALHLLEDLQINLASRMKHLSKGNKEKVQLILVMSRQAQLYVLDEPIGGVDPAARDYILKTIVSNYSPTASVIISTHLISDIESILDEVIFLQNGSIVRQGNVDDLRIDSGQSIDELFRSDFKA</sequence>
<evidence type="ECO:0000313" key="4">
    <source>
        <dbReference type="EMBL" id="TII00196.1"/>
    </source>
</evidence>
<feature type="domain" description="ABC transporter" evidence="3">
    <location>
        <begin position="9"/>
        <end position="231"/>
    </location>
</feature>
<dbReference type="Pfam" id="PF00005">
    <property type="entry name" value="ABC_tran"/>
    <property type="match status" value="1"/>
</dbReference>
<dbReference type="PANTHER" id="PTHR43158:SF1">
    <property type="entry name" value="ABC TRANSPORTER, ATP-BINDING PROTEIN"/>
    <property type="match status" value="1"/>
</dbReference>
<reference evidence="4 6" key="1">
    <citation type="submission" date="2019-04" db="EMBL/GenBank/DDBJ databases">
        <title>Genome analysis of Streptococcus suis strain WUSS424.</title>
        <authorList>
            <person name="Chen H."/>
            <person name="Gao X."/>
            <person name="Wu Z."/>
        </authorList>
    </citation>
    <scope>NUCLEOTIDE SEQUENCE [LARGE SCALE GENOMIC DNA]</scope>
    <source>
        <strain evidence="4 6">WUSS424</strain>
    </source>
</reference>
<dbReference type="InterPro" id="IPR003593">
    <property type="entry name" value="AAA+_ATPase"/>
</dbReference>
<name>A0A4T2GM67_STRSU</name>
<dbReference type="OrthoDB" id="9804819at2"/>
<protein>
    <submittedName>
        <fullName evidence="4">ABC transporter ATP-binding protein</fullName>
    </submittedName>
</protein>
<dbReference type="EMBL" id="SSXO01000002">
    <property type="protein sequence ID" value="TII00196.1"/>
    <property type="molecule type" value="Genomic_DNA"/>
</dbReference>